<dbReference type="Proteomes" id="UP001565474">
    <property type="component" value="Unassembled WGS sequence"/>
</dbReference>
<keyword evidence="2" id="KW-1185">Reference proteome</keyword>
<name>A0ABV4GGH7_9BRAD</name>
<protein>
    <recommendedName>
        <fullName evidence="3">Polyketide cyclase / dehydrase and lipid transport</fullName>
    </recommendedName>
</protein>
<evidence type="ECO:0000313" key="1">
    <source>
        <dbReference type="EMBL" id="MEY9470105.1"/>
    </source>
</evidence>
<dbReference type="EMBL" id="JBGBZN010000002">
    <property type="protein sequence ID" value="MEY9470105.1"/>
    <property type="molecule type" value="Genomic_DNA"/>
</dbReference>
<accession>A0ABV4GGH7</accession>
<comment type="caution">
    <text evidence="1">The sequence shown here is derived from an EMBL/GenBank/DDBJ whole genome shotgun (WGS) entry which is preliminary data.</text>
</comment>
<sequence length="217" mass="23963">MCSQDSGNPMPNVQRGSAPCGSARGFGSNVPMACNTLGDQEMNNNQIVDSSFTAIINAPLDRIDIPDWCFNLSEHEYQGCSPAHIAAGFTTTPDGKRMSINVEIIGGSLMVQHYVETLGRRDHLILDSTSDVFTPNGRTTIHVTWELSVKEIEPGKCEFTNRVKTHATDEFMTFIGKQGIPFELFRAQRQPFSISHNQSETPLFAASIERAALQNNR</sequence>
<evidence type="ECO:0008006" key="3">
    <source>
        <dbReference type="Google" id="ProtNLM"/>
    </source>
</evidence>
<reference evidence="1 2" key="1">
    <citation type="submission" date="2024-07" db="EMBL/GenBank/DDBJ databases">
        <title>Genomic Encyclopedia of Type Strains, Phase V (KMG-V): Genome sequencing to study the core and pangenomes of soil and plant-associated prokaryotes.</title>
        <authorList>
            <person name="Whitman W."/>
        </authorList>
    </citation>
    <scope>NUCLEOTIDE SEQUENCE [LARGE SCALE GENOMIC DNA]</scope>
    <source>
        <strain evidence="1 2">USDA 222</strain>
    </source>
</reference>
<gene>
    <name evidence="1" type="ORF">ABH992_002504</name>
</gene>
<organism evidence="1 2">
    <name type="scientific">Bradyrhizobium yuanmingense</name>
    <dbReference type="NCBI Taxonomy" id="108015"/>
    <lineage>
        <taxon>Bacteria</taxon>
        <taxon>Pseudomonadati</taxon>
        <taxon>Pseudomonadota</taxon>
        <taxon>Alphaproteobacteria</taxon>
        <taxon>Hyphomicrobiales</taxon>
        <taxon>Nitrobacteraceae</taxon>
        <taxon>Bradyrhizobium</taxon>
    </lineage>
</organism>
<evidence type="ECO:0000313" key="2">
    <source>
        <dbReference type="Proteomes" id="UP001565474"/>
    </source>
</evidence>
<proteinExistence type="predicted"/>